<dbReference type="Pfam" id="PF02894">
    <property type="entry name" value="GFO_IDH_MocA_C"/>
    <property type="match status" value="1"/>
</dbReference>
<dbReference type="Proteomes" id="UP001161406">
    <property type="component" value="Unassembled WGS sequence"/>
</dbReference>
<dbReference type="PANTHER" id="PTHR43818:SF11">
    <property type="entry name" value="BCDNA.GH03377"/>
    <property type="match status" value="1"/>
</dbReference>
<keyword evidence="6" id="KW-1185">Reference proteome</keyword>
<reference evidence="5" key="1">
    <citation type="journal article" date="2014" name="Int. J. Syst. Evol. Microbiol.">
        <title>Complete genome of a new Firmicutes species belonging to the dominant human colonic microbiota ('Ruminococcus bicirculans') reveals two chromosomes and a selective capacity to utilize plant glucans.</title>
        <authorList>
            <consortium name="NISC Comparative Sequencing Program"/>
            <person name="Wegmann U."/>
            <person name="Louis P."/>
            <person name="Goesmann A."/>
            <person name="Henrissat B."/>
            <person name="Duncan S.H."/>
            <person name="Flint H.J."/>
        </authorList>
    </citation>
    <scope>NUCLEOTIDE SEQUENCE</scope>
    <source>
        <strain evidence="5">NBRC 103855</strain>
    </source>
</reference>
<dbReference type="InterPro" id="IPR050463">
    <property type="entry name" value="Gfo/Idh/MocA_oxidrdct_glycsds"/>
</dbReference>
<dbReference type="InterPro" id="IPR000683">
    <property type="entry name" value="Gfo/Idh/MocA-like_OxRdtase_N"/>
</dbReference>
<evidence type="ECO:0000256" key="2">
    <source>
        <dbReference type="SAM" id="MobiDB-lite"/>
    </source>
</evidence>
<dbReference type="EMBL" id="BSNG01000001">
    <property type="protein sequence ID" value="GLQ08191.1"/>
    <property type="molecule type" value="Genomic_DNA"/>
</dbReference>
<accession>A0ABQ5U8R9</accession>
<feature type="compositionally biased region" description="Basic and acidic residues" evidence="2">
    <location>
        <begin position="272"/>
        <end position="286"/>
    </location>
</feature>
<evidence type="ECO:0000259" key="4">
    <source>
        <dbReference type="Pfam" id="PF02894"/>
    </source>
</evidence>
<dbReference type="Gene3D" id="3.30.360.10">
    <property type="entry name" value="Dihydrodipicolinate Reductase, domain 2"/>
    <property type="match status" value="1"/>
</dbReference>
<feature type="region of interest" description="Disordered" evidence="2">
    <location>
        <begin position="272"/>
        <end position="293"/>
    </location>
</feature>
<sequence>MTYRMLQIGVGGYGKHWSERSLPPNIAGGLVELVGIADTDPVALRAAQSFHGLPDSACFTSAAELVRAIKADFVLICTPAWHHEEHIGLAVAAGLDVLCEKPVADTMEATIRLENLVRKAGTKLAMTMTHRFDLPNTTFRNALRSGIDGPLDYLVFRQTGELRKYGAWGAFRHELPDVMLGEAGIHHFDMLRDLAGADCATIFARSWTPSWGEFKGDANVLAIATFQNGVKLSYEGTSCNAAAINPYFKGYVRAECENGVLILSHGAVERHWHDPTRQRGSRKEGEGDPIAPAEQTKFGDVWLLDRFLRWLDGGPEMETSMHSHVKSQAMVYAAIRSVHTGQEIDVGAFLQEHRSSSAGT</sequence>
<protein>
    <recommendedName>
        <fullName evidence="7">Gfo/Idh/MocA family oxidoreductase</fullName>
    </recommendedName>
</protein>
<evidence type="ECO:0008006" key="7">
    <source>
        <dbReference type="Google" id="ProtNLM"/>
    </source>
</evidence>
<organism evidence="5 6">
    <name type="scientific">Devosia yakushimensis</name>
    <dbReference type="NCBI Taxonomy" id="470028"/>
    <lineage>
        <taxon>Bacteria</taxon>
        <taxon>Pseudomonadati</taxon>
        <taxon>Pseudomonadota</taxon>
        <taxon>Alphaproteobacteria</taxon>
        <taxon>Hyphomicrobiales</taxon>
        <taxon>Devosiaceae</taxon>
        <taxon>Devosia</taxon>
    </lineage>
</organism>
<comment type="caution">
    <text evidence="5">The sequence shown here is derived from an EMBL/GenBank/DDBJ whole genome shotgun (WGS) entry which is preliminary data.</text>
</comment>
<dbReference type="SUPFAM" id="SSF55347">
    <property type="entry name" value="Glyceraldehyde-3-phosphate dehydrogenase-like, C-terminal domain"/>
    <property type="match status" value="1"/>
</dbReference>
<dbReference type="InterPro" id="IPR004104">
    <property type="entry name" value="Gfo/Idh/MocA-like_OxRdtase_C"/>
</dbReference>
<evidence type="ECO:0000313" key="5">
    <source>
        <dbReference type="EMBL" id="GLQ08191.1"/>
    </source>
</evidence>
<dbReference type="RefSeq" id="WP_284386927.1">
    <property type="nucleotide sequence ID" value="NZ_BSNG01000001.1"/>
</dbReference>
<name>A0ABQ5U8R9_9HYPH</name>
<evidence type="ECO:0000259" key="3">
    <source>
        <dbReference type="Pfam" id="PF01408"/>
    </source>
</evidence>
<dbReference type="SUPFAM" id="SSF51735">
    <property type="entry name" value="NAD(P)-binding Rossmann-fold domains"/>
    <property type="match status" value="1"/>
</dbReference>
<dbReference type="PANTHER" id="PTHR43818">
    <property type="entry name" value="BCDNA.GH03377"/>
    <property type="match status" value="1"/>
</dbReference>
<gene>
    <name evidence="5" type="ORF">GCM10007913_01230</name>
</gene>
<dbReference type="Gene3D" id="3.40.50.720">
    <property type="entry name" value="NAD(P)-binding Rossmann-like Domain"/>
    <property type="match status" value="1"/>
</dbReference>
<evidence type="ECO:0000313" key="6">
    <source>
        <dbReference type="Proteomes" id="UP001161406"/>
    </source>
</evidence>
<evidence type="ECO:0000256" key="1">
    <source>
        <dbReference type="ARBA" id="ARBA00023002"/>
    </source>
</evidence>
<feature type="domain" description="Gfo/Idh/MocA-like oxidoreductase N-terminal" evidence="3">
    <location>
        <begin position="7"/>
        <end position="126"/>
    </location>
</feature>
<feature type="domain" description="Gfo/Idh/MocA-like oxidoreductase C-terminal" evidence="4">
    <location>
        <begin position="157"/>
        <end position="343"/>
    </location>
</feature>
<keyword evidence="1" id="KW-0560">Oxidoreductase</keyword>
<reference evidence="5" key="2">
    <citation type="submission" date="2023-01" db="EMBL/GenBank/DDBJ databases">
        <title>Draft genome sequence of Devosia yakushimensis strain NBRC 103855.</title>
        <authorList>
            <person name="Sun Q."/>
            <person name="Mori K."/>
        </authorList>
    </citation>
    <scope>NUCLEOTIDE SEQUENCE</scope>
    <source>
        <strain evidence="5">NBRC 103855</strain>
    </source>
</reference>
<dbReference type="InterPro" id="IPR036291">
    <property type="entry name" value="NAD(P)-bd_dom_sf"/>
</dbReference>
<dbReference type="Pfam" id="PF01408">
    <property type="entry name" value="GFO_IDH_MocA"/>
    <property type="match status" value="1"/>
</dbReference>
<proteinExistence type="predicted"/>